<gene>
    <name evidence="2" type="ORF">Ray17_44</name>
</gene>
<dbReference type="Proteomes" id="UP000281415">
    <property type="component" value="Segment"/>
</dbReference>
<protein>
    <submittedName>
        <fullName evidence="2">Uncharacterized protein</fullName>
    </submittedName>
</protein>
<evidence type="ECO:0000313" key="3">
    <source>
        <dbReference type="Proteomes" id="UP000281415"/>
    </source>
</evidence>
<organism evidence="2 3">
    <name type="scientific">Bacillus phage Ray17</name>
    <dbReference type="NCBI Taxonomy" id="2315627"/>
    <lineage>
        <taxon>Viruses</taxon>
        <taxon>Duplodnaviria</taxon>
        <taxon>Heunggongvirae</taxon>
        <taxon>Uroviricota</taxon>
        <taxon>Caudoviricetes</taxon>
        <taxon>Trautnerviridae</taxon>
        <taxon>Polsinellivirinae</taxon>
        <taxon>Splendidredvirus</taxon>
        <taxon>Splendidredvirus ray17</taxon>
    </lineage>
</organism>
<evidence type="ECO:0000313" key="2">
    <source>
        <dbReference type="EMBL" id="AYD80945.1"/>
    </source>
</evidence>
<sequence length="85" mass="10228">MEQRQREDLEPPKNNPKAEIADVRTENAMLILENDLLKANLEDREKEIKKLKRRNNISSIYWLMWSLTWSLTWIVIYILTMAKII</sequence>
<feature type="compositionally biased region" description="Basic and acidic residues" evidence="1">
    <location>
        <begin position="1"/>
        <end position="11"/>
    </location>
</feature>
<accession>A0A386K746</accession>
<feature type="region of interest" description="Disordered" evidence="1">
    <location>
        <begin position="1"/>
        <end position="20"/>
    </location>
</feature>
<keyword evidence="3" id="KW-1185">Reference proteome</keyword>
<proteinExistence type="predicted"/>
<evidence type="ECO:0000256" key="1">
    <source>
        <dbReference type="SAM" id="MobiDB-lite"/>
    </source>
</evidence>
<dbReference type="EMBL" id="MH752385">
    <property type="protein sequence ID" value="AYD80945.1"/>
    <property type="molecule type" value="Genomic_DNA"/>
</dbReference>
<name>A0A386K746_9CAUD</name>
<reference evidence="3" key="1">
    <citation type="submission" date="2018-08" db="EMBL/GenBank/DDBJ databases">
        <authorList>
            <person name="Showalter R."/>
            <person name="Adat I."/>
            <person name="Raab R."/>
            <person name="Temple L."/>
        </authorList>
    </citation>
    <scope>NUCLEOTIDE SEQUENCE [LARGE SCALE GENOMIC DNA]</scope>
</reference>